<proteinExistence type="predicted"/>
<dbReference type="SUPFAM" id="SSF101898">
    <property type="entry name" value="NHL repeat"/>
    <property type="match status" value="1"/>
</dbReference>
<evidence type="ECO:0000313" key="3">
    <source>
        <dbReference type="EMBL" id="MBB0244560.1"/>
    </source>
</evidence>
<reference evidence="4" key="1">
    <citation type="submission" date="2019-10" db="EMBL/GenBank/DDBJ databases">
        <title>Streptomyces sp. nov., a novel actinobacterium isolated from alkaline environment.</title>
        <authorList>
            <person name="Golinska P."/>
        </authorList>
    </citation>
    <scope>NUCLEOTIDE SEQUENCE [LARGE SCALE GENOMIC DNA]</scope>
    <source>
        <strain evidence="4">DSM 42118</strain>
    </source>
</reference>
<feature type="domain" description="Glucose/Sorbosone dehydrogenase" evidence="2">
    <location>
        <begin position="11"/>
        <end position="178"/>
    </location>
</feature>
<evidence type="ECO:0000313" key="4">
    <source>
        <dbReference type="Proteomes" id="UP000538929"/>
    </source>
</evidence>
<sequence>MVGTVALPGIQAPVGPAVLPDGDLLVGSRTTGTIHRVSPDTGDITEVGTVRAVEAGGAGGLLALAADETYVHAYYTTVSDARIMRFGWDEQRPAGDQLTPGQRVLPGLPDTPGTRTGGLFVTPDGDLYAGVGGADGTEGPVGTVMRFAGRGSAASPETLSSGWETVDGLATDTVGRLWLTGRSDGGEALVIGVGTGVGGASPTDDVLHRPGDGGSPVAMAYAEGSLWVVTDAGELLRLPLAGTRLYAEPEEFDLPGGTTPAGIADAGEGNLWVLDTGPSGEPGGAGDRGRLLRLGIE</sequence>
<evidence type="ECO:0000256" key="1">
    <source>
        <dbReference type="SAM" id="MobiDB-lite"/>
    </source>
</evidence>
<dbReference type="InterPro" id="IPR011042">
    <property type="entry name" value="6-blade_b-propeller_TolB-like"/>
</dbReference>
<dbReference type="Pfam" id="PF07995">
    <property type="entry name" value="GSDH"/>
    <property type="match status" value="1"/>
</dbReference>
<organism evidence="3 4">
    <name type="scientific">Streptomyces alkaliphilus</name>
    <dbReference type="NCBI Taxonomy" id="1472722"/>
    <lineage>
        <taxon>Bacteria</taxon>
        <taxon>Bacillati</taxon>
        <taxon>Actinomycetota</taxon>
        <taxon>Actinomycetes</taxon>
        <taxon>Kitasatosporales</taxon>
        <taxon>Streptomycetaceae</taxon>
        <taxon>Streptomyces</taxon>
    </lineage>
</organism>
<name>A0A7W3TDJ0_9ACTN</name>
<protein>
    <recommendedName>
        <fullName evidence="2">Glucose/Sorbosone dehydrogenase domain-containing protein</fullName>
    </recommendedName>
</protein>
<accession>A0A7W3TDJ0</accession>
<dbReference type="InterPro" id="IPR012938">
    <property type="entry name" value="Glc/Sorbosone_DH"/>
</dbReference>
<evidence type="ECO:0000259" key="2">
    <source>
        <dbReference type="Pfam" id="PF07995"/>
    </source>
</evidence>
<comment type="caution">
    <text evidence="3">The sequence shown here is derived from an EMBL/GenBank/DDBJ whole genome shotgun (WGS) entry which is preliminary data.</text>
</comment>
<keyword evidence="4" id="KW-1185">Reference proteome</keyword>
<dbReference type="EMBL" id="VKHT01000265">
    <property type="protein sequence ID" value="MBB0244560.1"/>
    <property type="molecule type" value="Genomic_DNA"/>
</dbReference>
<dbReference type="AlphaFoldDB" id="A0A7W3TDJ0"/>
<gene>
    <name evidence="3" type="ORF">FNQ90_10710</name>
</gene>
<dbReference type="Gene3D" id="2.120.10.30">
    <property type="entry name" value="TolB, C-terminal domain"/>
    <property type="match status" value="1"/>
</dbReference>
<feature type="region of interest" description="Disordered" evidence="1">
    <location>
        <begin position="94"/>
        <end position="113"/>
    </location>
</feature>
<dbReference type="Proteomes" id="UP000538929">
    <property type="component" value="Unassembled WGS sequence"/>
</dbReference>